<dbReference type="Pfam" id="PF08284">
    <property type="entry name" value="RVP_2"/>
    <property type="match status" value="1"/>
</dbReference>
<dbReference type="SUPFAM" id="SSF50630">
    <property type="entry name" value="Acid proteases"/>
    <property type="match status" value="1"/>
</dbReference>
<keyword evidence="1" id="KW-0862">Zinc</keyword>
<accession>A0A6L2K9T8</accession>
<dbReference type="InterPro" id="IPR021109">
    <property type="entry name" value="Peptidase_aspartic_dom_sf"/>
</dbReference>
<protein>
    <recommendedName>
        <fullName evidence="3">CCHC-type domain-containing protein</fullName>
    </recommendedName>
</protein>
<dbReference type="CDD" id="cd00303">
    <property type="entry name" value="retropepsin_like"/>
    <property type="match status" value="1"/>
</dbReference>
<gene>
    <name evidence="4" type="ORF">Tci_016773</name>
</gene>
<dbReference type="InterPro" id="IPR001969">
    <property type="entry name" value="Aspartic_peptidase_AS"/>
</dbReference>
<evidence type="ECO:0000256" key="2">
    <source>
        <dbReference type="SAM" id="MobiDB-lite"/>
    </source>
</evidence>
<feature type="region of interest" description="Disordered" evidence="2">
    <location>
        <begin position="126"/>
        <end position="151"/>
    </location>
</feature>
<keyword evidence="1" id="KW-0479">Metal-binding</keyword>
<dbReference type="SMART" id="SM00343">
    <property type="entry name" value="ZnF_C2HC"/>
    <property type="match status" value="2"/>
</dbReference>
<comment type="caution">
    <text evidence="4">The sequence shown here is derived from an EMBL/GenBank/DDBJ whole genome shotgun (WGS) entry which is preliminary data.</text>
</comment>
<dbReference type="EMBL" id="BKCJ010001894">
    <property type="protein sequence ID" value="GEU44795.1"/>
    <property type="molecule type" value="Genomic_DNA"/>
</dbReference>
<dbReference type="InterPro" id="IPR001878">
    <property type="entry name" value="Znf_CCHC"/>
</dbReference>
<dbReference type="SUPFAM" id="SSF57756">
    <property type="entry name" value="Retrovirus zinc finger-like domains"/>
    <property type="match status" value="1"/>
</dbReference>
<keyword evidence="1" id="KW-0863">Zinc-finger</keyword>
<feature type="domain" description="CCHC-type" evidence="3">
    <location>
        <begin position="158"/>
        <end position="173"/>
    </location>
</feature>
<reference evidence="4" key="1">
    <citation type="journal article" date="2019" name="Sci. Rep.">
        <title>Draft genome of Tanacetum cinerariifolium, the natural source of mosquito coil.</title>
        <authorList>
            <person name="Yamashiro T."/>
            <person name="Shiraishi A."/>
            <person name="Satake H."/>
            <person name="Nakayama K."/>
        </authorList>
    </citation>
    <scope>NUCLEOTIDE SEQUENCE</scope>
</reference>
<dbReference type="GO" id="GO:0004190">
    <property type="term" value="F:aspartic-type endopeptidase activity"/>
    <property type="evidence" value="ECO:0007669"/>
    <property type="project" value="InterPro"/>
</dbReference>
<dbReference type="InterPro" id="IPR036875">
    <property type="entry name" value="Znf_CCHC_sf"/>
</dbReference>
<name>A0A6L2K9T8_TANCI</name>
<dbReference type="AlphaFoldDB" id="A0A6L2K9T8"/>
<sequence>MAPKRRTTRLNPGARRPVQAARECSYSEFLKCKPLDFKEKIDKIEKYIGGLPDMILGFPDMILGSVKALKSKTMQEVIEFTTELMEDKTRAYAERSKPLCSKCNYNHEGPCPPKCHNCKRIGHRTKDYRSRPANNNNNNNRNNNNQGGNGPNPRGNGCFECGNSGHFKRDCPKLKNKNGGNGNAQGWVYAVGNAERNGNTAGNPDSNVVTRTFLLNNRYASILFDTGADISFVSTAFSSLIDITPTPLDNHYDVELADGKIVGIKTIIRGCTLNFLNHPFSIDLMPVELGSFDAIIGMDW</sequence>
<proteinExistence type="predicted"/>
<dbReference type="PANTHER" id="PTHR15503:SF45">
    <property type="entry name" value="RNA-DIRECTED DNA POLYMERASE HOMOLOG"/>
    <property type="match status" value="1"/>
</dbReference>
<dbReference type="PROSITE" id="PS50158">
    <property type="entry name" value="ZF_CCHC"/>
    <property type="match status" value="1"/>
</dbReference>
<evidence type="ECO:0000313" key="4">
    <source>
        <dbReference type="EMBL" id="GEU44795.1"/>
    </source>
</evidence>
<dbReference type="GO" id="GO:0006508">
    <property type="term" value="P:proteolysis"/>
    <property type="evidence" value="ECO:0007669"/>
    <property type="project" value="InterPro"/>
</dbReference>
<dbReference type="PROSITE" id="PS00141">
    <property type="entry name" value="ASP_PROTEASE"/>
    <property type="match status" value="1"/>
</dbReference>
<evidence type="ECO:0000259" key="3">
    <source>
        <dbReference type="PROSITE" id="PS50158"/>
    </source>
</evidence>
<organism evidence="4">
    <name type="scientific">Tanacetum cinerariifolium</name>
    <name type="common">Dalmatian daisy</name>
    <name type="synonym">Chrysanthemum cinerariifolium</name>
    <dbReference type="NCBI Taxonomy" id="118510"/>
    <lineage>
        <taxon>Eukaryota</taxon>
        <taxon>Viridiplantae</taxon>
        <taxon>Streptophyta</taxon>
        <taxon>Embryophyta</taxon>
        <taxon>Tracheophyta</taxon>
        <taxon>Spermatophyta</taxon>
        <taxon>Magnoliopsida</taxon>
        <taxon>eudicotyledons</taxon>
        <taxon>Gunneridae</taxon>
        <taxon>Pentapetalae</taxon>
        <taxon>asterids</taxon>
        <taxon>campanulids</taxon>
        <taxon>Asterales</taxon>
        <taxon>Asteraceae</taxon>
        <taxon>Asteroideae</taxon>
        <taxon>Anthemideae</taxon>
        <taxon>Anthemidinae</taxon>
        <taxon>Tanacetum</taxon>
    </lineage>
</organism>
<feature type="compositionally biased region" description="Low complexity" evidence="2">
    <location>
        <begin position="134"/>
        <end position="151"/>
    </location>
</feature>
<dbReference type="Gene3D" id="4.10.60.10">
    <property type="entry name" value="Zinc finger, CCHC-type"/>
    <property type="match status" value="1"/>
</dbReference>
<dbReference type="PANTHER" id="PTHR15503">
    <property type="entry name" value="LDOC1 RELATED"/>
    <property type="match status" value="1"/>
</dbReference>
<dbReference type="GO" id="GO:0003676">
    <property type="term" value="F:nucleic acid binding"/>
    <property type="evidence" value="ECO:0007669"/>
    <property type="project" value="InterPro"/>
</dbReference>
<dbReference type="GO" id="GO:0008270">
    <property type="term" value="F:zinc ion binding"/>
    <property type="evidence" value="ECO:0007669"/>
    <property type="project" value="UniProtKB-KW"/>
</dbReference>
<dbReference type="Gene3D" id="2.40.70.10">
    <property type="entry name" value="Acid Proteases"/>
    <property type="match status" value="1"/>
</dbReference>
<dbReference type="Pfam" id="PF00098">
    <property type="entry name" value="zf-CCHC"/>
    <property type="match status" value="1"/>
</dbReference>
<dbReference type="InterPro" id="IPR032567">
    <property type="entry name" value="RTL1-rel"/>
</dbReference>
<evidence type="ECO:0000256" key="1">
    <source>
        <dbReference type="PROSITE-ProRule" id="PRU00047"/>
    </source>
</evidence>